<dbReference type="PANTHER" id="PTHR30118:SF15">
    <property type="entry name" value="TRANSCRIPTIONAL REGULATORY PROTEIN"/>
    <property type="match status" value="1"/>
</dbReference>
<keyword evidence="1" id="KW-0805">Transcription regulation</keyword>
<dbReference type="SUPFAM" id="SSF53850">
    <property type="entry name" value="Periplasmic binding protein-like II"/>
    <property type="match status" value="1"/>
</dbReference>
<organism evidence="4 5">
    <name type="scientific">Myxococcus landrumensis</name>
    <dbReference type="NCBI Taxonomy" id="2813577"/>
    <lineage>
        <taxon>Bacteria</taxon>
        <taxon>Pseudomonadati</taxon>
        <taxon>Myxococcota</taxon>
        <taxon>Myxococcia</taxon>
        <taxon>Myxococcales</taxon>
        <taxon>Cystobacterineae</taxon>
        <taxon>Myxococcaceae</taxon>
        <taxon>Myxococcus</taxon>
    </lineage>
</organism>
<dbReference type="RefSeq" id="WP_206717205.1">
    <property type="nucleotide sequence ID" value="NZ_CP071091.1"/>
</dbReference>
<dbReference type="EMBL" id="CP071091">
    <property type="protein sequence ID" value="QSQ15502.1"/>
    <property type="molecule type" value="Genomic_DNA"/>
</dbReference>
<reference evidence="4 5" key="1">
    <citation type="submission" date="2021-02" db="EMBL/GenBank/DDBJ databases">
        <title>De Novo genome assembly of isolated myxobacteria.</title>
        <authorList>
            <person name="Stevens D.C."/>
        </authorList>
    </citation>
    <scope>NUCLEOTIDE SEQUENCE [LARGE SCALE GENOMIC DNA]</scope>
    <source>
        <strain evidence="4 5">SCHIC003</strain>
    </source>
</reference>
<evidence type="ECO:0000313" key="4">
    <source>
        <dbReference type="EMBL" id="QSQ15502.1"/>
    </source>
</evidence>
<evidence type="ECO:0000256" key="2">
    <source>
        <dbReference type="ARBA" id="ARBA00023125"/>
    </source>
</evidence>
<gene>
    <name evidence="4" type="ORF">JY572_05360</name>
</gene>
<sequence>MDQALAKQGRARTVQVALPYFSSIPLAVLETDCVATLPSRLVRAFAARWPLRVFKPPVTLNAVEVRQV</sequence>
<keyword evidence="3" id="KW-0804">Transcription</keyword>
<proteinExistence type="predicted"/>
<keyword evidence="5" id="KW-1185">Reference proteome</keyword>
<name>A0ABX7ND18_9BACT</name>
<dbReference type="PANTHER" id="PTHR30118">
    <property type="entry name" value="HTH-TYPE TRANSCRIPTIONAL REGULATOR LEUO-RELATED"/>
    <property type="match status" value="1"/>
</dbReference>
<evidence type="ECO:0008006" key="6">
    <source>
        <dbReference type="Google" id="ProtNLM"/>
    </source>
</evidence>
<keyword evidence="2" id="KW-0238">DNA-binding</keyword>
<evidence type="ECO:0000313" key="5">
    <source>
        <dbReference type="Proteomes" id="UP000663090"/>
    </source>
</evidence>
<dbReference type="Proteomes" id="UP000663090">
    <property type="component" value="Chromosome"/>
</dbReference>
<dbReference type="InterPro" id="IPR050389">
    <property type="entry name" value="LysR-type_TF"/>
</dbReference>
<accession>A0ABX7ND18</accession>
<dbReference type="Gene3D" id="3.40.190.10">
    <property type="entry name" value="Periplasmic binding protein-like II"/>
    <property type="match status" value="1"/>
</dbReference>
<evidence type="ECO:0000256" key="3">
    <source>
        <dbReference type="ARBA" id="ARBA00023163"/>
    </source>
</evidence>
<evidence type="ECO:0000256" key="1">
    <source>
        <dbReference type="ARBA" id="ARBA00023015"/>
    </source>
</evidence>
<protein>
    <recommendedName>
        <fullName evidence="6">LysR family transcriptional regulator</fullName>
    </recommendedName>
</protein>